<evidence type="ECO:0000313" key="1">
    <source>
        <dbReference type="EMBL" id="CAG8511147.1"/>
    </source>
</evidence>
<reference evidence="1" key="1">
    <citation type="submission" date="2021-06" db="EMBL/GenBank/DDBJ databases">
        <authorList>
            <person name="Kallberg Y."/>
            <person name="Tangrot J."/>
            <person name="Rosling A."/>
        </authorList>
    </citation>
    <scope>NUCLEOTIDE SEQUENCE</scope>
    <source>
        <strain evidence="1">FL130A</strain>
    </source>
</reference>
<accession>A0A9N9F5I8</accession>
<dbReference type="OrthoDB" id="2439278at2759"/>
<sequence>MLRGNYGKQVWEEVPLRQAVKTHRELPLWFLTDLQFPDIQEMLRGSYGKQEPVVDSNFRTYHFKRMKYSFFANTDARHWSFKRFYSFNINSGDAPKTFNEILDKWTASLKFIQGQKYIPKAIKKFVEELINFNETKKFENLLDAYEQNFQAHFLATLSSGSVTKIEMAKSYMKQTDEILNSKLGMQNEEYEEDSYVEDDAMSKNSNLVYSDDEFTEESPTYEKNLKRKLEDDDLPGYDGLIFLFNDSNEDKIMEKIDENTLEEERKLPLASDNKDPSTSICDEVLSAFQKYQNKIPKIRRVYTPAYWGVLDLTRESLYGCKEVTENDLQQLSQDFADHIKWKCELTSKDIQDYFDGNCVKLDNSDENKDLKHFDSNVQFLKNNMHFFQEMLTEEHLKMISSYPLFHGTFMSNRIKHSWGEIHALSSSDARNEKSDPLKKARVGRKVDMKVTLLKTPNKFEALFGEVSGGLGQFGIPTACRKKRFLDKVKLMVTMRDSVNRLLKERDHVSNEKRLEIIVFGWLQFGLELNFYAMDWMGSGIYRFGLIDRCRIPADIDDCDILEDAYCILKLLQRKLLDTERNVRNLFSNNTKGKRRQIALENKAELNVNRSP</sequence>
<evidence type="ECO:0000313" key="2">
    <source>
        <dbReference type="Proteomes" id="UP000789508"/>
    </source>
</evidence>
<dbReference type="EMBL" id="CAJVPS010000833">
    <property type="protein sequence ID" value="CAG8511147.1"/>
    <property type="molecule type" value="Genomic_DNA"/>
</dbReference>
<keyword evidence="2" id="KW-1185">Reference proteome</keyword>
<dbReference type="Proteomes" id="UP000789508">
    <property type="component" value="Unassembled WGS sequence"/>
</dbReference>
<comment type="caution">
    <text evidence="1">The sequence shown here is derived from an EMBL/GenBank/DDBJ whole genome shotgun (WGS) entry which is preliminary data.</text>
</comment>
<gene>
    <name evidence="1" type="ORF">ALEPTO_LOCUS3982</name>
</gene>
<protein>
    <submittedName>
        <fullName evidence="1">11798_t:CDS:1</fullName>
    </submittedName>
</protein>
<dbReference type="AlphaFoldDB" id="A0A9N9F5I8"/>
<proteinExistence type="predicted"/>
<organism evidence="1 2">
    <name type="scientific">Ambispora leptoticha</name>
    <dbReference type="NCBI Taxonomy" id="144679"/>
    <lineage>
        <taxon>Eukaryota</taxon>
        <taxon>Fungi</taxon>
        <taxon>Fungi incertae sedis</taxon>
        <taxon>Mucoromycota</taxon>
        <taxon>Glomeromycotina</taxon>
        <taxon>Glomeromycetes</taxon>
        <taxon>Archaeosporales</taxon>
        <taxon>Ambisporaceae</taxon>
        <taxon>Ambispora</taxon>
    </lineage>
</organism>
<name>A0A9N9F5I8_9GLOM</name>